<name>A0A0P1B8F1_9BASI</name>
<evidence type="ECO:0000256" key="1">
    <source>
        <dbReference type="SAM" id="MobiDB-lite"/>
    </source>
</evidence>
<protein>
    <submittedName>
        <fullName evidence="2">Uncharacterized protein</fullName>
    </submittedName>
</protein>
<evidence type="ECO:0000313" key="2">
    <source>
        <dbReference type="EMBL" id="CEH12062.1"/>
    </source>
</evidence>
<feature type="region of interest" description="Disordered" evidence="1">
    <location>
        <begin position="1"/>
        <end position="230"/>
    </location>
</feature>
<keyword evidence="3" id="KW-1185">Reference proteome</keyword>
<organism evidence="2 3">
    <name type="scientific">Ceraceosorus bombacis</name>
    <dbReference type="NCBI Taxonomy" id="401625"/>
    <lineage>
        <taxon>Eukaryota</taxon>
        <taxon>Fungi</taxon>
        <taxon>Dikarya</taxon>
        <taxon>Basidiomycota</taxon>
        <taxon>Ustilaginomycotina</taxon>
        <taxon>Exobasidiomycetes</taxon>
        <taxon>Ceraceosorales</taxon>
        <taxon>Ceraceosoraceae</taxon>
        <taxon>Ceraceosorus</taxon>
    </lineage>
</organism>
<feature type="compositionally biased region" description="Low complexity" evidence="1">
    <location>
        <begin position="37"/>
        <end position="53"/>
    </location>
</feature>
<feature type="compositionally biased region" description="Low complexity" evidence="1">
    <location>
        <begin position="10"/>
        <end position="19"/>
    </location>
</feature>
<reference evidence="3" key="1">
    <citation type="submission" date="2014-09" db="EMBL/GenBank/DDBJ databases">
        <authorList>
            <person name="Sharma Rahul"/>
            <person name="Thines Marco"/>
        </authorList>
    </citation>
    <scope>NUCLEOTIDE SEQUENCE [LARGE SCALE GENOMIC DNA]</scope>
</reference>
<dbReference type="EMBL" id="CCYA01000118">
    <property type="protein sequence ID" value="CEH12062.1"/>
    <property type="molecule type" value="Genomic_DNA"/>
</dbReference>
<evidence type="ECO:0000313" key="3">
    <source>
        <dbReference type="Proteomes" id="UP000054845"/>
    </source>
</evidence>
<sequence length="1114" mass="120295">MSRSPPLPSFRPAAPRASPNHWASQHDLAPARFQPRAPAHAASATAGELLAAGNKTSQTTQRGGHSFEQPLVLSSDGHEAEQQPPFAGHYLPNVIGPSLSSSSENVARHTNAPFSVNETDSGLLQPPGGTGRGPSATSAQPGYVGPYAHRPYLNGNGALEHRTSGQQSWPPGIPLRPDIGPRGHELPAHSPSNGVPRASKGLHRGPNRSSFREQSGPNAGPQEERLSRDPMSLDLRAIIAERESLAEHLEYNGQELEAQRTKTEALQREFAIEIEQRDLLEERLGTMESVALALQARVRVLETGKRHMEADLHRLNEEQLVVTARTGQLHERCVGAEVALARARSQGANSAKSLAAVPTNQGNHARLDRSDEYVFSVALKRKLTQLAEDRQRCAPAFNGHFTGSWDVESADESTVDATSLEDERALDPQQPPSKKARASSALSQLAETVKKSDSNEDSSAAQLEKTTDTQSIRTVEHDAAMSSSMHSAAEVTEIPSLPAAVQRAQFVHEPIEEVSGSSVLSTPPGTPTTSRTAAPSSLYEASEAAPSPSEQATFVSELSIPSDASTASYSPSQSGAMSESLTVASSRPAGHVSAPRLTSSRSPRKSTALSPRRIALTSEARGRTNSGSSTAQTSSSASRESAAVLTAQSPTTPFEIISPDWLHWPTHWDIRGDFADRPRNVYGSQKYSQLVEFLRRKPSDSTGRASTLFALKSKELHKPHQQDFKAWLRGAVSFVAFQVWEDDDDVLRIQLLNPSMPWRKFRNLNGPKLSKWIANREAEARQAEAAEADGSTGRGGGSDTPSLSEASTSQISAAEGEEGNEATSADKPSLRRIKLIKVRFSRKDSSASQTQANSSAPVHGDSITPTAVPASSAKESFARVPSEPFHNAATQPVIAPEPVEGHAMGSVASPAEQSIPGSQTQADSQHTSDMDVDVEERLENDNRSSPMPEVAAVRTATAEHPVKQGEPTRVAQIESRPLSFGDLTADVDPHSIRALYPLADIVREAQYAHEGSTPFPGIGVDSLRKELQQRMGPIYSVCGLQVQDFQRWVQRVASQHLLLEWLDPVPNSDNEASVRLTDKEEPFRIEVENDAYFEYIQAWHDAEGEPGTAFASNI</sequence>
<feature type="compositionally biased region" description="Polar residues" evidence="1">
    <location>
        <begin position="801"/>
        <end position="812"/>
    </location>
</feature>
<feature type="compositionally biased region" description="Polar residues" evidence="1">
    <location>
        <begin position="562"/>
        <end position="585"/>
    </location>
</feature>
<dbReference type="Proteomes" id="UP000054845">
    <property type="component" value="Unassembled WGS sequence"/>
</dbReference>
<dbReference type="AlphaFoldDB" id="A0A0P1B8F1"/>
<feature type="compositionally biased region" description="Polar residues" evidence="1">
    <location>
        <begin position="911"/>
        <end position="927"/>
    </location>
</feature>
<feature type="region of interest" description="Disordered" evidence="1">
    <location>
        <begin position="398"/>
        <end position="473"/>
    </location>
</feature>
<feature type="compositionally biased region" description="Polar residues" evidence="1">
    <location>
        <begin position="207"/>
        <end position="217"/>
    </location>
</feature>
<feature type="region of interest" description="Disordered" evidence="1">
    <location>
        <begin position="513"/>
        <end position="647"/>
    </location>
</feature>
<feature type="region of interest" description="Disordered" evidence="1">
    <location>
        <begin position="780"/>
        <end position="828"/>
    </location>
</feature>
<feature type="region of interest" description="Disordered" evidence="1">
    <location>
        <begin position="903"/>
        <end position="930"/>
    </location>
</feature>
<accession>A0A0P1B8F1</accession>
<feature type="compositionally biased region" description="Low complexity" evidence="1">
    <location>
        <begin position="514"/>
        <end position="550"/>
    </location>
</feature>
<feature type="compositionally biased region" description="Low complexity" evidence="1">
    <location>
        <begin position="846"/>
        <end position="856"/>
    </location>
</feature>
<feature type="compositionally biased region" description="Low complexity" evidence="1">
    <location>
        <begin position="624"/>
        <end position="643"/>
    </location>
</feature>
<feature type="region of interest" description="Disordered" evidence="1">
    <location>
        <begin position="841"/>
        <end position="879"/>
    </location>
</feature>
<feature type="compositionally biased region" description="Polar residues" evidence="1">
    <location>
        <begin position="112"/>
        <end position="122"/>
    </location>
</feature>
<feature type="compositionally biased region" description="Polar residues" evidence="1">
    <location>
        <begin position="54"/>
        <end position="63"/>
    </location>
</feature>
<feature type="compositionally biased region" description="Polar residues" evidence="1">
    <location>
        <begin position="596"/>
        <end position="609"/>
    </location>
</feature>
<proteinExistence type="predicted"/>